<proteinExistence type="predicted"/>
<keyword evidence="1" id="KW-0472">Membrane</keyword>
<evidence type="ECO:0000313" key="2">
    <source>
        <dbReference type="EMBL" id="SFB17311.1"/>
    </source>
</evidence>
<sequence>MLKKILINKYIKIPLIIVCFISIICFSFFQIRRLIVINYLNNRYGDGDWKIVACKDTYYTSEGCFFTLFRRQKKDGVRYEITSSYTQNKPFCIFIKGFIIENDEFLPTYYSIKYKLKYIIWEDTGFDNDFEELEGKIKFINDYHYPFKDYVSNYDDFYINNCATALYIPEMYGNEDTYDTFKDLFKNNKKVPDLSETIDILEKCYCSYRKRNSNIDDEKFYNFIFSKNVSDVDIDRFIYYSVDESERNNTFLTKNGATQREAD</sequence>
<dbReference type="RefSeq" id="WP_092872770.1">
    <property type="nucleotide sequence ID" value="NZ_FOJY01000011.1"/>
</dbReference>
<dbReference type="EMBL" id="FOJY01000011">
    <property type="protein sequence ID" value="SFB17311.1"/>
    <property type="molecule type" value="Genomic_DNA"/>
</dbReference>
<keyword evidence="3" id="KW-1185">Reference proteome</keyword>
<accession>A0A1I0YVM8</accession>
<keyword evidence="1" id="KW-1133">Transmembrane helix</keyword>
<protein>
    <submittedName>
        <fullName evidence="2">Uncharacterized protein</fullName>
    </submittedName>
</protein>
<name>A0A1I0YVM8_9FIRM</name>
<evidence type="ECO:0000313" key="3">
    <source>
        <dbReference type="Proteomes" id="UP000198838"/>
    </source>
</evidence>
<reference evidence="2 3" key="1">
    <citation type="submission" date="2016-10" db="EMBL/GenBank/DDBJ databases">
        <authorList>
            <person name="de Groot N.N."/>
        </authorList>
    </citation>
    <scope>NUCLEOTIDE SEQUENCE [LARGE SCALE GENOMIC DNA]</scope>
    <source>
        <strain evidence="2 3">DSM 5522</strain>
    </source>
</reference>
<dbReference type="AlphaFoldDB" id="A0A1I0YVM8"/>
<keyword evidence="1" id="KW-0812">Transmembrane</keyword>
<evidence type="ECO:0000256" key="1">
    <source>
        <dbReference type="SAM" id="Phobius"/>
    </source>
</evidence>
<gene>
    <name evidence="2" type="ORF">SAMN05216249_11195</name>
</gene>
<organism evidence="2 3">
    <name type="scientific">Acetitomaculum ruminis DSM 5522</name>
    <dbReference type="NCBI Taxonomy" id="1120918"/>
    <lineage>
        <taxon>Bacteria</taxon>
        <taxon>Bacillati</taxon>
        <taxon>Bacillota</taxon>
        <taxon>Clostridia</taxon>
        <taxon>Lachnospirales</taxon>
        <taxon>Lachnospiraceae</taxon>
        <taxon>Acetitomaculum</taxon>
    </lineage>
</organism>
<feature type="transmembrane region" description="Helical" evidence="1">
    <location>
        <begin position="12"/>
        <end position="31"/>
    </location>
</feature>
<dbReference type="Proteomes" id="UP000198838">
    <property type="component" value="Unassembled WGS sequence"/>
</dbReference>